<dbReference type="Proteomes" id="UP001500880">
    <property type="component" value="Unassembled WGS sequence"/>
</dbReference>
<keyword evidence="2" id="KW-1185">Reference proteome</keyword>
<accession>A0ABN1ALR8</accession>
<protein>
    <recommendedName>
        <fullName evidence="3">Sulfur carrier protein</fullName>
    </recommendedName>
</protein>
<evidence type="ECO:0000313" key="1">
    <source>
        <dbReference type="EMBL" id="GAA0479624.1"/>
    </source>
</evidence>
<gene>
    <name evidence="1" type="ORF">GCM10008986_00070</name>
</gene>
<evidence type="ECO:0008006" key="3">
    <source>
        <dbReference type="Google" id="ProtNLM"/>
    </source>
</evidence>
<dbReference type="PANTHER" id="PTHR34472">
    <property type="entry name" value="SULFUR CARRIER PROTEIN THIS"/>
    <property type="match status" value="1"/>
</dbReference>
<dbReference type="NCBIfam" id="TIGR01683">
    <property type="entry name" value="thiS"/>
    <property type="match status" value="1"/>
</dbReference>
<comment type="caution">
    <text evidence="1">The sequence shown here is derived from an EMBL/GenBank/DDBJ whole genome shotgun (WGS) entry which is preliminary data.</text>
</comment>
<evidence type="ECO:0000313" key="2">
    <source>
        <dbReference type="Proteomes" id="UP001500880"/>
    </source>
</evidence>
<dbReference type="CDD" id="cd00565">
    <property type="entry name" value="Ubl_ThiS"/>
    <property type="match status" value="1"/>
</dbReference>
<dbReference type="RefSeq" id="WP_343836172.1">
    <property type="nucleotide sequence ID" value="NZ_BAAADO010000001.1"/>
</dbReference>
<dbReference type="SUPFAM" id="SSF54285">
    <property type="entry name" value="MoaD/ThiS"/>
    <property type="match status" value="1"/>
</dbReference>
<organism evidence="1 2">
    <name type="scientific">Salinibacillus aidingensis</name>
    <dbReference type="NCBI Taxonomy" id="237684"/>
    <lineage>
        <taxon>Bacteria</taxon>
        <taxon>Bacillati</taxon>
        <taxon>Bacillota</taxon>
        <taxon>Bacilli</taxon>
        <taxon>Bacillales</taxon>
        <taxon>Bacillaceae</taxon>
        <taxon>Salinibacillus</taxon>
    </lineage>
</organism>
<dbReference type="InterPro" id="IPR003749">
    <property type="entry name" value="ThiS/MoaD-like"/>
</dbReference>
<proteinExistence type="predicted"/>
<dbReference type="InterPro" id="IPR010035">
    <property type="entry name" value="Thi_S"/>
</dbReference>
<dbReference type="Gene3D" id="3.10.20.30">
    <property type="match status" value="1"/>
</dbReference>
<dbReference type="InterPro" id="IPR016155">
    <property type="entry name" value="Mopterin_synth/thiamin_S_b"/>
</dbReference>
<dbReference type="InterPro" id="IPR012675">
    <property type="entry name" value="Beta-grasp_dom_sf"/>
</dbReference>
<name>A0ABN1ALR8_9BACI</name>
<dbReference type="PANTHER" id="PTHR34472:SF1">
    <property type="entry name" value="SULFUR CARRIER PROTEIN THIS"/>
    <property type="match status" value="1"/>
</dbReference>
<dbReference type="Pfam" id="PF02597">
    <property type="entry name" value="ThiS"/>
    <property type="match status" value="1"/>
</dbReference>
<sequence>MQLLINGDYMEIPSEIDSVSSLLSYLKLDDKVVVVELNGKILEKENQSQSLSDGDKLELVHFVGGG</sequence>
<reference evidence="1 2" key="1">
    <citation type="journal article" date="2019" name="Int. J. Syst. Evol. Microbiol.">
        <title>The Global Catalogue of Microorganisms (GCM) 10K type strain sequencing project: providing services to taxonomists for standard genome sequencing and annotation.</title>
        <authorList>
            <consortium name="The Broad Institute Genomics Platform"/>
            <consortium name="The Broad Institute Genome Sequencing Center for Infectious Disease"/>
            <person name="Wu L."/>
            <person name="Ma J."/>
        </authorList>
    </citation>
    <scope>NUCLEOTIDE SEQUENCE [LARGE SCALE GENOMIC DNA]</scope>
    <source>
        <strain evidence="1 2">JCM 12389</strain>
    </source>
</reference>
<dbReference type="EMBL" id="BAAADO010000001">
    <property type="protein sequence ID" value="GAA0479624.1"/>
    <property type="molecule type" value="Genomic_DNA"/>
</dbReference>